<evidence type="ECO:0000256" key="4">
    <source>
        <dbReference type="SAM" id="MobiDB-lite"/>
    </source>
</evidence>
<dbReference type="PANTHER" id="PTHR24123:SF33">
    <property type="entry name" value="PROTEIN HOS4"/>
    <property type="match status" value="1"/>
</dbReference>
<dbReference type="Pfam" id="PF00023">
    <property type="entry name" value="Ank"/>
    <property type="match status" value="2"/>
</dbReference>
<evidence type="ECO:0008006" key="8">
    <source>
        <dbReference type="Google" id="ProtNLM"/>
    </source>
</evidence>
<dbReference type="Pfam" id="PF12796">
    <property type="entry name" value="Ank_2"/>
    <property type="match status" value="4"/>
</dbReference>
<evidence type="ECO:0000256" key="2">
    <source>
        <dbReference type="ARBA" id="ARBA00023043"/>
    </source>
</evidence>
<dbReference type="Pfam" id="PF24883">
    <property type="entry name" value="NPHP3_N"/>
    <property type="match status" value="2"/>
</dbReference>
<feature type="repeat" description="ANK" evidence="3">
    <location>
        <begin position="840"/>
        <end position="876"/>
    </location>
</feature>
<feature type="domain" description="Nucleoside phosphorylase" evidence="5">
    <location>
        <begin position="30"/>
        <end position="148"/>
    </location>
</feature>
<feature type="region of interest" description="Disordered" evidence="4">
    <location>
        <begin position="1"/>
        <end position="20"/>
    </location>
</feature>
<feature type="repeat" description="ANK" evidence="3">
    <location>
        <begin position="2169"/>
        <end position="2201"/>
    </location>
</feature>
<feature type="repeat" description="ANK" evidence="3">
    <location>
        <begin position="741"/>
        <end position="773"/>
    </location>
</feature>
<feature type="repeat" description="ANK" evidence="3">
    <location>
        <begin position="2136"/>
        <end position="2168"/>
    </location>
</feature>
<dbReference type="SUPFAM" id="SSF52540">
    <property type="entry name" value="P-loop containing nucleoside triphosphate hydrolases"/>
    <property type="match status" value="1"/>
</dbReference>
<dbReference type="InterPro" id="IPR056884">
    <property type="entry name" value="NPHP3-like_N"/>
</dbReference>
<dbReference type="InterPro" id="IPR000845">
    <property type="entry name" value="Nucleoside_phosphorylase_d"/>
</dbReference>
<dbReference type="PROSITE" id="PS50088">
    <property type="entry name" value="ANK_REPEAT"/>
    <property type="match status" value="12"/>
</dbReference>
<dbReference type="SMART" id="SM00248">
    <property type="entry name" value="ANK"/>
    <property type="match status" value="19"/>
</dbReference>
<keyword evidence="2 3" id="KW-0040">ANK repeat</keyword>
<dbReference type="GO" id="GO:0009116">
    <property type="term" value="P:nucleoside metabolic process"/>
    <property type="evidence" value="ECO:0007669"/>
    <property type="project" value="InterPro"/>
</dbReference>
<feature type="repeat" description="ANK" evidence="3">
    <location>
        <begin position="1907"/>
        <end position="1939"/>
    </location>
</feature>
<dbReference type="InterPro" id="IPR027417">
    <property type="entry name" value="P-loop_NTPase"/>
</dbReference>
<feature type="repeat" description="ANK" evidence="3">
    <location>
        <begin position="1872"/>
        <end position="1896"/>
    </location>
</feature>
<evidence type="ECO:0000259" key="6">
    <source>
        <dbReference type="Pfam" id="PF24883"/>
    </source>
</evidence>
<evidence type="ECO:0000256" key="1">
    <source>
        <dbReference type="ARBA" id="ARBA00022737"/>
    </source>
</evidence>
<proteinExistence type="predicted"/>
<dbReference type="Gene3D" id="3.40.50.300">
    <property type="entry name" value="P-loop containing nucleotide triphosphate hydrolases"/>
    <property type="match status" value="2"/>
</dbReference>
<dbReference type="SUPFAM" id="SSF53167">
    <property type="entry name" value="Purine and uridine phosphorylases"/>
    <property type="match status" value="1"/>
</dbReference>
<accession>A0A0B7K222</accession>
<dbReference type="SUPFAM" id="SSF48403">
    <property type="entry name" value="Ankyrin repeat"/>
    <property type="match status" value="4"/>
</dbReference>
<feature type="repeat" description="ANK" evidence="3">
    <location>
        <begin position="774"/>
        <end position="806"/>
    </location>
</feature>
<protein>
    <recommendedName>
        <fullName evidence="8">Nucleoside phosphorylase domain-containing protein</fullName>
    </recommendedName>
</protein>
<feature type="repeat" description="ANK" evidence="3">
    <location>
        <begin position="1940"/>
        <end position="1965"/>
    </location>
</feature>
<sequence length="2431" mass="274520">MADDDLSSDRPPYRRSGPNQCPSTCDQFHVAVICALPLEADAIHALFDHHWDDDGFPYIKAPGDQNVYSIGAIGRHNVVLAWLPGMGMANSAVVAAGCRSTFPNIRLALIVGICGGVPSTPDGGEIVLGDIIISDGLVLYDFGRQNPEHFVRKDTLLDSLARPSPEIRALSAKLKSLRPQKILQSQVAEYLGALQSQPELRAKYPGREFDRLFEPTYRHVSDGKPFYRSIPDFGLLINLLELQEYQRSILNFFYPFGSEFEVQKDRNPDRIAGTCEWFINHERFQHWQRTECSSLLWVSADPGCGKSVLAKYLVDSLCSKSNSTTCFFFFKDALQGQSEVTDALRCLLYQIFHQLPSLLSNDVALEIEGVRKSQNFRDLWRIFTRVTIHPIGHMLSSILQTLEECHPTIHLSGEDQVEQISREIDTSIRVRLKDITRIHRLTEEEESTLIDELTKPQNRTYLWVHLMFEELKKAKILTKHDLITCVHNLPKTVEEEYNLILDRSKDIEKTKKILHIIVAAQRAMSLQEMAVALDITLNHQPHQDLQPHQSPRSHQELQPLDAERIKQNIREACGLFVVIKDSKVYLLHQTAREFLVKPLSSAPADDNQPWHHSLCPMESNRILAEICIWYLLLIDFQKIYMAPDFEQANDQYPLLNYASSNWVVHFQQVRMKRCDRLISSALKLCSPFQKGNPIWFEIYWKENRQKKGRRVPPSGFDALTMASYFGLERVVEELLAVKYGNGIAPLSIALGYGYPEIAGQLIKKGAKIEAKDNYQRTSLALAARWGYRDITQLLLEKGADIKTRDKHQMTPLAIATAWGYRDIIQLLLEKGADIEARDEDQRTPLAIATVRGYMKQNIDIIQLLLENGADIEARDKDQMTPLALAAAYGYIGQNTDTIQLLLEKGADIKARDKDQMTPLEVATALGHRDMIQLLLDKGIGTERPSSPSALIAHSGSSLVHWSGIMDPLSVAASVAGLVSLADVVFRTAAKYRKEVKASQKEVGDLLNEVKNTSLLLHNLSLIAYDLESSTSPGQTRGPNLKLEHLNDCRKILRRLESGLIGAKEGFEMPSRLDRLQARLKWPFSASEMREMVESLRNQQRFINTSLTADSITQLTACLSLQQDTAGRVKDLQATTSQILEFQTTIHLDERRSRVLDFFLKANPQSEFEMSKKLRHPLTGLWLTEGEDFHRWYNDPGARIWLNGIPGAGKSVIAGAIITECFLQNQSNPGRARFENVLSVEYLVIYCRTTCLTRRAYELLEAYYNELRLRDSLPKNPTTKGLREALSTMSTLFNRVYIIIDGLDECDNEVEENVQCLLALGRDSNIKKQVNIALLSRDEVFIRENFEIEFHVVEIEAHTEDIQLYVASELEQRIGSGRLRIRDMSLRGHIIAEIVEGAKGMFRWVACQLDYMCELLTDGARRKALNQLPPTLPATYERILLKVDAHSEQVKSLVKNSLLLIAYREYGLESRMICEAVSTSSHCTRLDADEIVEEQEILRWVGSLVRRSNDGNHFEFAHFTVQEFLENICPSHLTLSAYGVSRDRFHRYMTSVCIKYLTLENFIPCSPQPTPKDIWNLLQLRNSRPFYEFSTIWWVINLHYRSDVTEDNTYSQLQALFKPPKTGKFCLWAIELMRHCDTKPIGGLLEPRGDFFNREDAAVYISALLRPDFTPLHMSAALGFPRLTKDMINMGCSPNHAIVQNDLPLVRLLLQNGAEPHTEVDGLSAFEIACLGSLSNDLFTCIIEHSQAKYLQKANKARRGRGPLHYTFSLGWLSQHEEGIRVQNLRSLLQVIEDCDTPNSEQDGTPLFYHVMRGSISTAEVLVEAGANPWKICASTGLNSVMAAVEQAFTWGTIEMITQNETYPPQWKYALKHGETLLHIAARVGNCDCLEVLLDKGIAGHSQTLDNDNSTPMHYAAEYGHTEAIRILAQREGDANAKTIYGFTPLHVAVKHGQTSTVRVLLEMGAKQFECSNGCTPLAYAYTVGNLDVIEMLTTEANVVQSAGLVTKPKALLALASALRDSVMNDDHVSCERLKNLGCPLDVDVELSGQCMTPLMLAMCQWKSPELIKWLIENGCLISTKLSHEARSAILRLVNKRDETEFYEETPLIKAVSSRAVDAVELLIQAGADVDFVDGSWGNTVLHFATFEESVDIVRLILDSGCLVNVRDMKQRTALDYAFSYGNLDIARLLIQAGAQVSTESIALFGHRRSLAHLFNHDDFRTSRSLDLQYPLHIPITMKGYEISNITANIPILSRYIGDAKLSTVLNFNSSGKHSVLCQATMLGLMQEVELLVDFGADINYLCEDHGTPLTAAARFQRLKLFKYLFRNGASMCHGSKPLSTVLSNANGKIHPTILHWVLVAQHTEQRRITYEQLDMGENITGRWAGVKTAAIRVKWEWKRCRFDSSFEYACRLQYVKKSLRGKVVSPLEVKL</sequence>
<dbReference type="PROSITE" id="PS50297">
    <property type="entry name" value="ANK_REP_REGION"/>
    <property type="match status" value="12"/>
</dbReference>
<evidence type="ECO:0000259" key="5">
    <source>
        <dbReference type="Pfam" id="PF01048"/>
    </source>
</evidence>
<dbReference type="PANTHER" id="PTHR24123">
    <property type="entry name" value="ANKYRIN REPEAT-CONTAINING"/>
    <property type="match status" value="1"/>
</dbReference>
<dbReference type="EMBL" id="CDPU01000015">
    <property type="protein sequence ID" value="CEO49622.1"/>
    <property type="molecule type" value="Genomic_DNA"/>
</dbReference>
<dbReference type="InterPro" id="IPR036770">
    <property type="entry name" value="Ankyrin_rpt-contain_sf"/>
</dbReference>
<feature type="domain" description="Nephrocystin 3-like N-terminal" evidence="6">
    <location>
        <begin position="1178"/>
        <end position="1336"/>
    </location>
</feature>
<evidence type="ECO:0000313" key="7">
    <source>
        <dbReference type="EMBL" id="CEO49622.1"/>
    </source>
</evidence>
<dbReference type="InterPro" id="IPR002110">
    <property type="entry name" value="Ankyrin_rpt"/>
</dbReference>
<dbReference type="Gene3D" id="3.40.50.1580">
    <property type="entry name" value="Nucleoside phosphorylase domain"/>
    <property type="match status" value="1"/>
</dbReference>
<feature type="repeat" description="ANK" evidence="3">
    <location>
        <begin position="877"/>
        <end position="913"/>
    </location>
</feature>
<dbReference type="InterPro" id="IPR051165">
    <property type="entry name" value="Multifunctional_ANK_Repeat"/>
</dbReference>
<dbReference type="PRINTS" id="PR01415">
    <property type="entry name" value="ANKYRIN"/>
</dbReference>
<feature type="repeat" description="ANK" evidence="3">
    <location>
        <begin position="807"/>
        <end position="839"/>
    </location>
</feature>
<dbReference type="Pfam" id="PF13637">
    <property type="entry name" value="Ank_4"/>
    <property type="match status" value="1"/>
</dbReference>
<dbReference type="InterPro" id="IPR035994">
    <property type="entry name" value="Nucleoside_phosphorylase_sf"/>
</dbReference>
<feature type="repeat" description="ANK" evidence="3">
    <location>
        <begin position="2102"/>
        <end position="2134"/>
    </location>
</feature>
<gene>
    <name evidence="7" type="ORF">BN869_000005679_1</name>
</gene>
<name>A0A0B7K222_BIOOC</name>
<organism evidence="7">
    <name type="scientific">Bionectria ochroleuca</name>
    <name type="common">Gliocladium roseum</name>
    <dbReference type="NCBI Taxonomy" id="29856"/>
    <lineage>
        <taxon>Eukaryota</taxon>
        <taxon>Fungi</taxon>
        <taxon>Dikarya</taxon>
        <taxon>Ascomycota</taxon>
        <taxon>Pezizomycotina</taxon>
        <taxon>Sordariomycetes</taxon>
        <taxon>Hypocreomycetidae</taxon>
        <taxon>Hypocreales</taxon>
        <taxon>Bionectriaceae</taxon>
        <taxon>Clonostachys</taxon>
    </lineage>
</organism>
<keyword evidence="1" id="KW-0677">Repeat</keyword>
<dbReference type="Pfam" id="PF01048">
    <property type="entry name" value="PNP_UDP_1"/>
    <property type="match status" value="1"/>
</dbReference>
<reference evidence="7" key="1">
    <citation type="submission" date="2015-01" db="EMBL/GenBank/DDBJ databases">
        <authorList>
            <person name="Durling Mikael"/>
        </authorList>
    </citation>
    <scope>NUCLEOTIDE SEQUENCE</scope>
</reference>
<dbReference type="Gene3D" id="1.25.40.20">
    <property type="entry name" value="Ankyrin repeat-containing domain"/>
    <property type="match status" value="5"/>
</dbReference>
<dbReference type="GO" id="GO:0003824">
    <property type="term" value="F:catalytic activity"/>
    <property type="evidence" value="ECO:0007669"/>
    <property type="project" value="InterPro"/>
</dbReference>
<evidence type="ECO:0000256" key="3">
    <source>
        <dbReference type="PROSITE-ProRule" id="PRU00023"/>
    </source>
</evidence>
<feature type="domain" description="Nephrocystin 3-like N-terminal" evidence="6">
    <location>
        <begin position="273"/>
        <end position="408"/>
    </location>
</feature>
<feature type="repeat" description="ANK" evidence="3">
    <location>
        <begin position="914"/>
        <end position="946"/>
    </location>
</feature>